<dbReference type="PANTHER" id="PTHR32063">
    <property type="match status" value="1"/>
</dbReference>
<feature type="transmembrane region" description="Helical" evidence="1">
    <location>
        <begin position="867"/>
        <end position="889"/>
    </location>
</feature>
<evidence type="ECO:0000256" key="1">
    <source>
        <dbReference type="SAM" id="Phobius"/>
    </source>
</evidence>
<dbReference type="Gene3D" id="3.30.70.1320">
    <property type="entry name" value="Multidrug efflux transporter AcrB pore domain like"/>
    <property type="match status" value="1"/>
</dbReference>
<feature type="transmembrane region" description="Helical" evidence="1">
    <location>
        <begin position="901"/>
        <end position="928"/>
    </location>
</feature>
<feature type="transmembrane region" description="Helical" evidence="1">
    <location>
        <begin position="984"/>
        <end position="1005"/>
    </location>
</feature>
<feature type="transmembrane region" description="Helical" evidence="1">
    <location>
        <begin position="337"/>
        <end position="356"/>
    </location>
</feature>
<dbReference type="GO" id="GO:0042910">
    <property type="term" value="F:xenobiotic transmembrane transporter activity"/>
    <property type="evidence" value="ECO:0007669"/>
    <property type="project" value="TreeGrafter"/>
</dbReference>
<feature type="transmembrane region" description="Helical" evidence="1">
    <location>
        <begin position="934"/>
        <end position="955"/>
    </location>
</feature>
<dbReference type="InterPro" id="IPR027463">
    <property type="entry name" value="AcrB_DN_DC_subdom"/>
</dbReference>
<keyword evidence="3" id="KW-1185">Reference proteome</keyword>
<dbReference type="PRINTS" id="PR00702">
    <property type="entry name" value="ACRIFLAVINRP"/>
</dbReference>
<feature type="transmembrane region" description="Helical" evidence="1">
    <location>
        <begin position="434"/>
        <end position="454"/>
    </location>
</feature>
<dbReference type="RefSeq" id="WP_148066325.1">
    <property type="nucleotide sequence ID" value="NZ_VRZA01000001.1"/>
</dbReference>
<keyword evidence="1" id="KW-1133">Transmembrane helix</keyword>
<feature type="transmembrane region" description="Helical" evidence="1">
    <location>
        <begin position="389"/>
        <end position="413"/>
    </location>
</feature>
<dbReference type="SUPFAM" id="SSF82866">
    <property type="entry name" value="Multidrug efflux transporter AcrB transmembrane domain"/>
    <property type="match status" value="2"/>
</dbReference>
<dbReference type="GO" id="GO:0005886">
    <property type="term" value="C:plasma membrane"/>
    <property type="evidence" value="ECO:0007669"/>
    <property type="project" value="TreeGrafter"/>
</dbReference>
<feature type="transmembrane region" description="Helical" evidence="1">
    <location>
        <begin position="363"/>
        <end position="383"/>
    </location>
</feature>
<gene>
    <name evidence="2" type="ORF">FV139_00695</name>
</gene>
<organism evidence="2 3">
    <name type="scientific">Parahaliea maris</name>
    <dbReference type="NCBI Taxonomy" id="2716870"/>
    <lineage>
        <taxon>Bacteria</taxon>
        <taxon>Pseudomonadati</taxon>
        <taxon>Pseudomonadota</taxon>
        <taxon>Gammaproteobacteria</taxon>
        <taxon>Cellvibrionales</taxon>
        <taxon>Halieaceae</taxon>
        <taxon>Parahaliea</taxon>
    </lineage>
</organism>
<comment type="caution">
    <text evidence="2">The sequence shown here is derived from an EMBL/GenBank/DDBJ whole genome shotgun (WGS) entry which is preliminary data.</text>
</comment>
<dbReference type="Gene3D" id="3.30.70.1440">
    <property type="entry name" value="Multidrug efflux transporter AcrB pore domain"/>
    <property type="match status" value="1"/>
</dbReference>
<dbReference type="PANTHER" id="PTHR32063:SF0">
    <property type="entry name" value="SWARMING MOTILITY PROTEIN SWRC"/>
    <property type="match status" value="1"/>
</dbReference>
<dbReference type="Gene3D" id="1.20.1640.10">
    <property type="entry name" value="Multidrug efflux transporter AcrB transmembrane domain"/>
    <property type="match status" value="2"/>
</dbReference>
<dbReference type="Gene3D" id="3.30.70.1430">
    <property type="entry name" value="Multidrug efflux transporter AcrB pore domain"/>
    <property type="match status" value="2"/>
</dbReference>
<keyword evidence="1" id="KW-0812">Transmembrane</keyword>
<accession>A0A5C9A592</accession>
<dbReference type="InterPro" id="IPR001036">
    <property type="entry name" value="Acrflvin-R"/>
</dbReference>
<feature type="transmembrane region" description="Helical" evidence="1">
    <location>
        <begin position="1011"/>
        <end position="1039"/>
    </location>
</feature>
<keyword evidence="1" id="KW-0472">Membrane</keyword>
<protein>
    <submittedName>
        <fullName evidence="2">Efflux RND transporter permease subunit</fullName>
    </submittedName>
</protein>
<proteinExistence type="predicted"/>
<dbReference type="SUPFAM" id="SSF82714">
    <property type="entry name" value="Multidrug efflux transporter AcrB TolC docking domain, DN and DC subdomains"/>
    <property type="match status" value="2"/>
</dbReference>
<feature type="transmembrane region" description="Helical" evidence="1">
    <location>
        <begin position="466"/>
        <end position="488"/>
    </location>
</feature>
<feature type="transmembrane region" description="Helical" evidence="1">
    <location>
        <begin position="528"/>
        <end position="546"/>
    </location>
</feature>
<evidence type="ECO:0000313" key="2">
    <source>
        <dbReference type="EMBL" id="TXS96055.1"/>
    </source>
</evidence>
<dbReference type="Gene3D" id="3.30.2090.10">
    <property type="entry name" value="Multidrug efflux transporter AcrB TolC docking domain, DN and DC subdomains"/>
    <property type="match status" value="2"/>
</dbReference>
<reference evidence="2 3" key="1">
    <citation type="submission" date="2019-08" db="EMBL/GenBank/DDBJ databases">
        <title>Parahaliea maris sp. nov., isolated from the surface seawater.</title>
        <authorList>
            <person name="Liu Y."/>
        </authorList>
    </citation>
    <scope>NUCLEOTIDE SEQUENCE [LARGE SCALE GENOMIC DNA]</scope>
    <source>
        <strain evidence="2 3">HSLHS9</strain>
    </source>
</reference>
<dbReference type="Pfam" id="PF00873">
    <property type="entry name" value="ACR_tran"/>
    <property type="match status" value="1"/>
</dbReference>
<sequence length="1058" mass="114696">MFEKIVARGTLVTVTVLIVCVLGIVAATRIPVQMIPDLDVRVISVRTNWPGATPQDVEKEILIEQEEYLRNLPNLSRIVASAQSGSAEIELEFPFGTDITEMLIRVNNALSQVPSYPEAVDEPRIYANSFSANNFMFFSVTPLPGNPRQLDMDLSRDYLEDNVRPRLSRVQGVSEVSIWGGAERQVQILIDPARLAQRGLSLADVRSAIRARNRDRSGGEIESGKRQYLLRTVGRFDSVTALNNLVLARRGDSVIRLSDVARIRLDHFEKRSTSSFNGQDSIMVSLRRESGSNVIDIKRAIMADLEPLNREVLEPVGLQMTHISDDVRYVEDSVANVWQNLILGALLATLVMYLFLRSFRTTLLGVMGIPVCIIVAFFGLLLAGRTVNVISLAGIAFAIGMTLDNSIVVLESIELERRRGLDRVKAAINGVRQVWPAVFASTMTTVLVFIPVLFVREEAGQLYSDVAMAISAAILASMLVAITVLPTAAARLSVRSRGAGEGSATGERLRRRTLALVSALLSTPARRYTCIGVTLLLSLGIIIWLTPPAEYLPEGEEPKVFAVMNAPPGYNLPAMQEIGAEIEAVLLPYVDADPADFQRGDAPVPAIAYVNLRVQASGLRVISEPIDSADIEPLMDALTGIFEQYPGMRAFAARGSIITSNDGGTRSINLDIGGPRLEDIYRVALAAYRRAEEVFDNPRIQSQPSSLTLAQPMIEIRPNWERAAELGLTADDLGFTVAALTDGSYVDEFFMEDDKVDIYLYSDVGQRAELDNLAQLPVYTPSGGVLPLGALARIEETVDTNSLRRVNGRRTVTLNVIPPRSVPLEVGVAMVRENLVADLRERGEIPAGVSIDISGAADQLDATRESLMGNFAVALFIIYLLMVAIFTHWGYPLLIMTSIPLGIAGGIVGLALLNGVGALLPALGMAAIVQPFDMISMLGFLILMGTVVNNPILIVDRAVRNVKEQAMQPLDAVQEAVEARLRPIAMSTITTLCGLAPLVMIPGAGTELYRGVGAIVMFGILGAALVTLSMLPALLVVVLEFSQKLRPLAPAGSGTSSE</sequence>
<dbReference type="Proteomes" id="UP000321039">
    <property type="component" value="Unassembled WGS sequence"/>
</dbReference>
<dbReference type="EMBL" id="VRZA01000001">
    <property type="protein sequence ID" value="TXS96055.1"/>
    <property type="molecule type" value="Genomic_DNA"/>
</dbReference>
<dbReference type="SUPFAM" id="SSF82693">
    <property type="entry name" value="Multidrug efflux transporter AcrB pore domain, PN1, PN2, PC1 and PC2 subdomains"/>
    <property type="match status" value="2"/>
</dbReference>
<name>A0A5C9A592_9GAMM</name>
<dbReference type="AlphaFoldDB" id="A0A5C9A592"/>
<evidence type="ECO:0000313" key="3">
    <source>
        <dbReference type="Proteomes" id="UP000321039"/>
    </source>
</evidence>